<dbReference type="Proteomes" id="UP001454036">
    <property type="component" value="Unassembled WGS sequence"/>
</dbReference>
<dbReference type="PANTHER" id="PTHR31087:SF22">
    <property type="entry name" value="PROTEIN LURP-ONE-RELATED 8"/>
    <property type="match status" value="1"/>
</dbReference>
<dbReference type="SUPFAM" id="SSF54518">
    <property type="entry name" value="Tubby C-terminal domain-like"/>
    <property type="match status" value="1"/>
</dbReference>
<comment type="similarity">
    <text evidence="1">Belongs to the LOR family.</text>
</comment>
<evidence type="ECO:0000313" key="4">
    <source>
        <dbReference type="Proteomes" id="UP001454036"/>
    </source>
</evidence>
<proteinExistence type="inferred from homology"/>
<reference evidence="3 4" key="1">
    <citation type="submission" date="2024-01" db="EMBL/GenBank/DDBJ databases">
        <title>The complete chloroplast genome sequence of Lithospermum erythrorhizon: insights into the phylogenetic relationship among Boraginaceae species and the maternal lineages of purple gromwells.</title>
        <authorList>
            <person name="Okada T."/>
            <person name="Watanabe K."/>
        </authorList>
    </citation>
    <scope>NUCLEOTIDE SEQUENCE [LARGE SCALE GENOMIC DNA]</scope>
</reference>
<name>A0AAV3NUM3_LITER</name>
<evidence type="ECO:0000256" key="2">
    <source>
        <dbReference type="SAM" id="MobiDB-lite"/>
    </source>
</evidence>
<feature type="region of interest" description="Disordered" evidence="2">
    <location>
        <begin position="1"/>
        <end position="29"/>
    </location>
</feature>
<evidence type="ECO:0000313" key="3">
    <source>
        <dbReference type="EMBL" id="GAA0142511.1"/>
    </source>
</evidence>
<comment type="caution">
    <text evidence="3">The sequence shown here is derived from an EMBL/GenBank/DDBJ whole genome shotgun (WGS) entry which is preliminary data.</text>
</comment>
<keyword evidence="4" id="KW-1185">Reference proteome</keyword>
<dbReference type="PANTHER" id="PTHR31087">
    <property type="match status" value="1"/>
</dbReference>
<dbReference type="Pfam" id="PF04525">
    <property type="entry name" value="LOR"/>
    <property type="match status" value="1"/>
</dbReference>
<dbReference type="InterPro" id="IPR038595">
    <property type="entry name" value="LOR_sf"/>
</dbReference>
<protein>
    <recommendedName>
        <fullName evidence="5">Protein LURP-one-related 8</fullName>
    </recommendedName>
</protein>
<sequence>MTKIHPNGSGRRTTSGNLELERVPRSPTIHHQGGATTVLTVWKKSLLLSCQGFTVFDSNGSIIFRVDNYLAGNKAQVVLMDASGKSLLTIRRKKLSLADNWLVYDGDTAANPRYSVTKHYLNLLNSSKSLAHVTSTNLNKTNKIHVGEDGSSSKSPIYEIEGSYSRRSCSIYDSIRRKRVAEIKRKEAAKGMILGVDVFSLVVQKDEIDLAFAMSLVLLLDQMFGSSPR</sequence>
<dbReference type="EMBL" id="BAABME010000407">
    <property type="protein sequence ID" value="GAA0142511.1"/>
    <property type="molecule type" value="Genomic_DNA"/>
</dbReference>
<evidence type="ECO:0000256" key="1">
    <source>
        <dbReference type="ARBA" id="ARBA00005437"/>
    </source>
</evidence>
<dbReference type="Gene3D" id="2.40.160.200">
    <property type="entry name" value="LURP1-related"/>
    <property type="match status" value="1"/>
</dbReference>
<dbReference type="InterPro" id="IPR007612">
    <property type="entry name" value="LOR"/>
</dbReference>
<accession>A0AAV3NUM3</accession>
<organism evidence="3 4">
    <name type="scientific">Lithospermum erythrorhizon</name>
    <name type="common">Purple gromwell</name>
    <name type="synonym">Lithospermum officinale var. erythrorhizon</name>
    <dbReference type="NCBI Taxonomy" id="34254"/>
    <lineage>
        <taxon>Eukaryota</taxon>
        <taxon>Viridiplantae</taxon>
        <taxon>Streptophyta</taxon>
        <taxon>Embryophyta</taxon>
        <taxon>Tracheophyta</taxon>
        <taxon>Spermatophyta</taxon>
        <taxon>Magnoliopsida</taxon>
        <taxon>eudicotyledons</taxon>
        <taxon>Gunneridae</taxon>
        <taxon>Pentapetalae</taxon>
        <taxon>asterids</taxon>
        <taxon>lamiids</taxon>
        <taxon>Boraginales</taxon>
        <taxon>Boraginaceae</taxon>
        <taxon>Boraginoideae</taxon>
        <taxon>Lithospermeae</taxon>
        <taxon>Lithospermum</taxon>
    </lineage>
</organism>
<evidence type="ECO:0008006" key="5">
    <source>
        <dbReference type="Google" id="ProtNLM"/>
    </source>
</evidence>
<dbReference type="InterPro" id="IPR025659">
    <property type="entry name" value="Tubby-like_C"/>
</dbReference>
<gene>
    <name evidence="3" type="ORF">LIER_03394</name>
</gene>
<dbReference type="AlphaFoldDB" id="A0AAV3NUM3"/>